<evidence type="ECO:0000313" key="2">
    <source>
        <dbReference type="EMBL" id="KAB7845584.1"/>
    </source>
</evidence>
<sequence>MKKRMARTGPGTFGVSATARCEGAVHARRRRRPARDRRDRRSARHTRAGRRRARSRRAARTRLARRHLVRARPAPMPPHPLQAHLRRLSPLARSGSRYRPDRRLRPSCPS</sequence>
<keyword evidence="3" id="KW-1185">Reference proteome</keyword>
<feature type="compositionally biased region" description="Basic residues" evidence="1">
    <location>
        <begin position="26"/>
        <end position="70"/>
    </location>
</feature>
<evidence type="ECO:0000313" key="3">
    <source>
        <dbReference type="Proteomes" id="UP000327000"/>
    </source>
</evidence>
<dbReference type="Proteomes" id="UP000327000">
    <property type="component" value="Unassembled WGS sequence"/>
</dbReference>
<comment type="caution">
    <text evidence="2">The sequence shown here is derived from an EMBL/GenBank/DDBJ whole genome shotgun (WGS) entry which is preliminary data.</text>
</comment>
<proteinExistence type="predicted"/>
<dbReference type="AlphaFoldDB" id="A0A5N5W8F5"/>
<gene>
    <name evidence="2" type="ORF">FRZ00_14015</name>
</gene>
<name>A0A5N5W8F5_STRMB</name>
<feature type="region of interest" description="Disordered" evidence="1">
    <location>
        <begin position="1"/>
        <end position="110"/>
    </location>
</feature>
<dbReference type="EMBL" id="VOKX01000026">
    <property type="protein sequence ID" value="KAB7845584.1"/>
    <property type="molecule type" value="Genomic_DNA"/>
</dbReference>
<evidence type="ECO:0000256" key="1">
    <source>
        <dbReference type="SAM" id="MobiDB-lite"/>
    </source>
</evidence>
<protein>
    <submittedName>
        <fullName evidence="2">Uncharacterized protein</fullName>
    </submittedName>
</protein>
<reference evidence="2 3" key="1">
    <citation type="journal article" date="2019" name="Microb. Cell Fact.">
        <title>Exploring novel herbicidin analogues by transcriptional regulator overexpression and MS/MS molecular networking.</title>
        <authorList>
            <person name="Shi Y."/>
            <person name="Gu R."/>
            <person name="Li Y."/>
            <person name="Wang X."/>
            <person name="Ren W."/>
            <person name="Li X."/>
            <person name="Wang L."/>
            <person name="Xie Y."/>
            <person name="Hong B."/>
        </authorList>
    </citation>
    <scope>NUCLEOTIDE SEQUENCE [LARGE SCALE GENOMIC DNA]</scope>
    <source>
        <strain evidence="2 3">US-43</strain>
    </source>
</reference>
<accession>A0A5N5W8F5</accession>
<organism evidence="2 3">
    <name type="scientific">Streptomyces mobaraensis</name>
    <name type="common">Streptoverticillium mobaraense</name>
    <dbReference type="NCBI Taxonomy" id="35621"/>
    <lineage>
        <taxon>Bacteria</taxon>
        <taxon>Bacillati</taxon>
        <taxon>Actinomycetota</taxon>
        <taxon>Actinomycetes</taxon>
        <taxon>Kitasatosporales</taxon>
        <taxon>Streptomycetaceae</taxon>
        <taxon>Streptomyces</taxon>
    </lineage>
</organism>